<name>A0AAD6E4Q0_9EURO</name>
<evidence type="ECO:0000313" key="3">
    <source>
        <dbReference type="EMBL" id="KAJ5600695.1"/>
    </source>
</evidence>
<keyword evidence="2" id="KW-0812">Transmembrane</keyword>
<evidence type="ECO:0000256" key="2">
    <source>
        <dbReference type="SAM" id="Phobius"/>
    </source>
</evidence>
<keyword evidence="4" id="KW-1185">Reference proteome</keyword>
<reference evidence="3 4" key="1">
    <citation type="journal article" date="2023" name="IMA Fungus">
        <title>Comparative genomic study of the Penicillium genus elucidates a diverse pangenome and 15 lateral gene transfer events.</title>
        <authorList>
            <person name="Petersen C."/>
            <person name="Sorensen T."/>
            <person name="Nielsen M.R."/>
            <person name="Sondergaard T.E."/>
            <person name="Sorensen J.L."/>
            <person name="Fitzpatrick D.A."/>
            <person name="Frisvad J.C."/>
            <person name="Nielsen K.L."/>
        </authorList>
    </citation>
    <scope>NUCLEOTIDE SEQUENCE [LARGE SCALE GENOMIC DNA]</scope>
    <source>
        <strain evidence="3 4">IBT 29057</strain>
    </source>
</reference>
<keyword evidence="2" id="KW-0472">Membrane</keyword>
<gene>
    <name evidence="3" type="ORF">N7450_001762</name>
</gene>
<organism evidence="3 4">
    <name type="scientific">Penicillium hetheringtonii</name>
    <dbReference type="NCBI Taxonomy" id="911720"/>
    <lineage>
        <taxon>Eukaryota</taxon>
        <taxon>Fungi</taxon>
        <taxon>Dikarya</taxon>
        <taxon>Ascomycota</taxon>
        <taxon>Pezizomycotina</taxon>
        <taxon>Eurotiomycetes</taxon>
        <taxon>Eurotiomycetidae</taxon>
        <taxon>Eurotiales</taxon>
        <taxon>Aspergillaceae</taxon>
        <taxon>Penicillium</taxon>
    </lineage>
</organism>
<protein>
    <submittedName>
        <fullName evidence="3">Uncharacterized protein</fullName>
    </submittedName>
</protein>
<accession>A0AAD6E4Q0</accession>
<feature type="region of interest" description="Disordered" evidence="1">
    <location>
        <begin position="413"/>
        <end position="435"/>
    </location>
</feature>
<proteinExistence type="predicted"/>
<sequence length="435" mass="49384">MIGTFLFEVDTTIVTQNLRLTTQRIFPVFTMVSFCLYFTVVVFWTVACHALYDCPRPDCETCIPAGIYDAPGVGFDLTSSYGTSAVHYYNGTVVEVIQIEGEPEYLELMTRLAEGGKPNLIEDQGFLRRFYFKLFAFLDSSIGLPFPARAGWYWLNKKLGHPVEVDDIQVLRKMLWNLELATEKHIRQGLNGVAVTTPDIPTLSPKMINTALQELNLHTWTDDCPWYPNRLVEADAVYAANGFGLCKNYHDLWECEDEFEGASYPAILFVSFTRHLLYTSIFIPDHSEALLRFAYDEMKAFNFEIGLDRILEADDQDLSWARLREEIAVFARSSEFQITHLLLAGESTTNSLFQDHLKDALSGLSGLYIGPKRTPFALAESTHKEKVMDLTFAAARGAALYARRRQEVQCDCSETKECESSRQKERSAGQVKQDL</sequence>
<comment type="caution">
    <text evidence="3">The sequence shown here is derived from an EMBL/GenBank/DDBJ whole genome shotgun (WGS) entry which is preliminary data.</text>
</comment>
<dbReference type="Proteomes" id="UP001216150">
    <property type="component" value="Unassembled WGS sequence"/>
</dbReference>
<evidence type="ECO:0000313" key="4">
    <source>
        <dbReference type="Proteomes" id="UP001216150"/>
    </source>
</evidence>
<dbReference type="EMBL" id="JAQJAC010000001">
    <property type="protein sequence ID" value="KAJ5600695.1"/>
    <property type="molecule type" value="Genomic_DNA"/>
</dbReference>
<dbReference type="AlphaFoldDB" id="A0AAD6E4Q0"/>
<keyword evidence="2" id="KW-1133">Transmembrane helix</keyword>
<evidence type="ECO:0000256" key="1">
    <source>
        <dbReference type="SAM" id="MobiDB-lite"/>
    </source>
</evidence>
<feature type="transmembrane region" description="Helical" evidence="2">
    <location>
        <begin position="25"/>
        <end position="52"/>
    </location>
</feature>